<feature type="chain" id="PRO_5046284034" evidence="1">
    <location>
        <begin position="26"/>
        <end position="448"/>
    </location>
</feature>
<dbReference type="Proteomes" id="UP001620405">
    <property type="component" value="Unassembled WGS sequence"/>
</dbReference>
<protein>
    <submittedName>
        <fullName evidence="2">Uncharacterized protein</fullName>
    </submittedName>
</protein>
<accession>A0ABW8IXW2</accession>
<reference evidence="2 3" key="1">
    <citation type="submission" date="2020-10" db="EMBL/GenBank/DDBJ databases">
        <title>Phylogeny of dyella-like bacteria.</title>
        <authorList>
            <person name="Fu J."/>
        </authorList>
    </citation>
    <scope>NUCLEOTIDE SEQUENCE [LARGE SCALE GENOMIC DNA]</scope>
    <source>
        <strain evidence="2 3">DHOB07</strain>
    </source>
</reference>
<name>A0ABW8IXW2_9GAMM</name>
<keyword evidence="1" id="KW-0732">Signal</keyword>
<dbReference type="RefSeq" id="WP_284396357.1">
    <property type="nucleotide sequence ID" value="NZ_BSNQ01000003.1"/>
</dbReference>
<sequence>MSACRMAIMSGCVWWLTCLTTTGHAQSAAEWQAQQAAAAAKSDKIMAEASARKGLLAQYMAMRQAYASDNSPAFRLIFGQYVSWYQSFLGDYSDAMKSFSIAQAPQQDDSPSPLTEGGYSARPASIAIPELAKNYRVVLFNEAHNIALTRSLTVQLLSRLHQEGFNYFAAETLVQSDTGLSTRGYPTDNSGLYTEEPVYAEMVRTALKLGFKVIAYEANSDAASGDAREAEQARHLYEQVFQRDPNARLVINAGYEHIVKSGVYLGGASMAEHLYKLSHAPMLSVEQTMMYPHPSEHGDHPYYTAAMKQLRPDTPIVFVNAAGKPWSLRSGYDVNVFFPPEQMPHGRPTWLSLGGLRRAYSVSADHCHMHYPCLIEARYSDEGPDAIPADRMMLDQAPLMVSDSHVAVYSSTQGMPSSDLYLRPGKYQLSFIDDNNRVLHKEEIVVPP</sequence>
<keyword evidence="3" id="KW-1185">Reference proteome</keyword>
<evidence type="ECO:0000256" key="1">
    <source>
        <dbReference type="SAM" id="SignalP"/>
    </source>
</evidence>
<organism evidence="2 3">
    <name type="scientific">Dyella lipolytica</name>
    <dbReference type="NCBI Taxonomy" id="1867835"/>
    <lineage>
        <taxon>Bacteria</taxon>
        <taxon>Pseudomonadati</taxon>
        <taxon>Pseudomonadota</taxon>
        <taxon>Gammaproteobacteria</taxon>
        <taxon>Lysobacterales</taxon>
        <taxon>Rhodanobacteraceae</taxon>
        <taxon>Dyella</taxon>
    </lineage>
</organism>
<gene>
    <name evidence="2" type="ORF">ISP13_15035</name>
</gene>
<evidence type="ECO:0000313" key="2">
    <source>
        <dbReference type="EMBL" id="MFK2874857.1"/>
    </source>
</evidence>
<proteinExistence type="predicted"/>
<comment type="caution">
    <text evidence="2">The sequence shown here is derived from an EMBL/GenBank/DDBJ whole genome shotgun (WGS) entry which is preliminary data.</text>
</comment>
<evidence type="ECO:0000313" key="3">
    <source>
        <dbReference type="Proteomes" id="UP001620405"/>
    </source>
</evidence>
<dbReference type="EMBL" id="JADIKG010000013">
    <property type="protein sequence ID" value="MFK2874857.1"/>
    <property type="molecule type" value="Genomic_DNA"/>
</dbReference>
<feature type="signal peptide" evidence="1">
    <location>
        <begin position="1"/>
        <end position="25"/>
    </location>
</feature>